<dbReference type="PATRIC" id="fig|1172194.4.peg.3567"/>
<feature type="chain" id="PRO_5003714369" description="Amidase domain-containing protein" evidence="1">
    <location>
        <begin position="27"/>
        <end position="758"/>
    </location>
</feature>
<dbReference type="STRING" id="1172194.WQQ_36750"/>
<evidence type="ECO:0000256" key="1">
    <source>
        <dbReference type="SAM" id="SignalP"/>
    </source>
</evidence>
<dbReference type="AlphaFoldDB" id="I8T3K9"/>
<reference evidence="3 4" key="1">
    <citation type="journal article" date="2012" name="J. Bacteriol.">
        <title>Genome Sequence of n-Alkane-Degrading Hydrocarboniphaga effusa Strain AP103T (ATCC BAA-332T).</title>
        <authorList>
            <person name="Chang H.K."/>
            <person name="Zylstra G.J."/>
            <person name="Chae J.C."/>
        </authorList>
    </citation>
    <scope>NUCLEOTIDE SEQUENCE [LARGE SCALE GENOMIC DNA]</scope>
    <source>
        <strain evidence="3 4">AP103</strain>
    </source>
</reference>
<dbReference type="Gene3D" id="3.90.1300.10">
    <property type="entry name" value="Amidase signature (AS) domain"/>
    <property type="match status" value="1"/>
</dbReference>
<comment type="caution">
    <text evidence="3">The sequence shown here is derived from an EMBL/GenBank/DDBJ whole genome shotgun (WGS) entry which is preliminary data.</text>
</comment>
<dbReference type="RefSeq" id="WP_007186612.1">
    <property type="nucleotide sequence ID" value="NZ_AKGD01000003.1"/>
</dbReference>
<dbReference type="InterPro" id="IPR036928">
    <property type="entry name" value="AS_sf"/>
</dbReference>
<dbReference type="PANTHER" id="PTHR42678:SF34">
    <property type="entry name" value="OS04G0183300 PROTEIN"/>
    <property type="match status" value="1"/>
</dbReference>
<dbReference type="Pfam" id="PF01425">
    <property type="entry name" value="Amidase"/>
    <property type="match status" value="1"/>
</dbReference>
<dbReference type="InterPro" id="IPR023631">
    <property type="entry name" value="Amidase_dom"/>
</dbReference>
<sequence length="758" mass="81016">MSMSGWTLRFAARCMALLLSALVMTAAAFDIEESTIDGLHKAIRSGETSCYAATLAYIERARAYNGVCTALVTADGASIADASGTLRARSKLVFPTQTVKAASILPDLDRFKGKVEYGHMQATLSEPGAQQQYGMVVGIPGSNQVSALSTLNLRGERSTTCPAECDTPPSRGALPASCPRACESLRAQPDALETARSLDARYGRKPDLAKMPMYCVSFSFKDVYDTRDMRSTGGADVAYAMDVPRADSTVVSELRSKGAIILAKANLAEYNGGAGDPGGDAKAATKSFGAGARSTWGGTSCNPFDPTRETGGSSAGSAASVGANLVACSICEETGGSCRQPAWRNGVTGLVTTKGLIGYGGAIGADPYLDRAGINCRSVRDTAQVLDALKSPRRGYFDPRDIYSALPSGTASDTPYADATKPSKKAKPLAGMRIGIVREYMVKHSANDVAISDAINDEIKRVLGDELGATLVESYDPKYPDDPKIANMPYNFQHALAEVLPPLMPELLAKKDKQGKPVFTLPGYDLSSRDYMVKAAEGRAPWPENLNLRSINDSDSSYAFSYHFAQYLMRRADDRVIDWASLNANASYYVETRKAAMKNWENKIDIVSLGNTQDIKMREVGRLAVLKVLRQNDITVFVNPTTTVPAARIGYASQPAVNSRPVGRFPTSANLGIPEITVPAGFNSTVYEPSFALKADNSDYESVANETQASTSAQPMPIGLSFWAGPGDEAVILKVAAAYENATHHRKAPPLLPKLAKK</sequence>
<dbReference type="Proteomes" id="UP000003704">
    <property type="component" value="Unassembled WGS sequence"/>
</dbReference>
<proteinExistence type="predicted"/>
<evidence type="ECO:0000313" key="4">
    <source>
        <dbReference type="Proteomes" id="UP000003704"/>
    </source>
</evidence>
<keyword evidence="4" id="KW-1185">Reference proteome</keyword>
<feature type="domain" description="Amidase" evidence="2">
    <location>
        <begin position="187"/>
        <end position="449"/>
    </location>
</feature>
<gene>
    <name evidence="3" type="ORF">WQQ_36750</name>
</gene>
<accession>I8T3K9</accession>
<name>I8T3K9_9GAMM</name>
<evidence type="ECO:0000313" key="3">
    <source>
        <dbReference type="EMBL" id="EIT68480.1"/>
    </source>
</evidence>
<evidence type="ECO:0000259" key="2">
    <source>
        <dbReference type="Pfam" id="PF01425"/>
    </source>
</evidence>
<organism evidence="3 4">
    <name type="scientific">Hydrocarboniphaga effusa AP103</name>
    <dbReference type="NCBI Taxonomy" id="1172194"/>
    <lineage>
        <taxon>Bacteria</taxon>
        <taxon>Pseudomonadati</taxon>
        <taxon>Pseudomonadota</taxon>
        <taxon>Gammaproteobacteria</taxon>
        <taxon>Nevskiales</taxon>
        <taxon>Nevskiaceae</taxon>
        <taxon>Hydrocarboniphaga</taxon>
    </lineage>
</organism>
<keyword evidence="1" id="KW-0732">Signal</keyword>
<protein>
    <recommendedName>
        <fullName evidence="2">Amidase domain-containing protein</fullName>
    </recommendedName>
</protein>
<feature type="signal peptide" evidence="1">
    <location>
        <begin position="1"/>
        <end position="26"/>
    </location>
</feature>
<dbReference type="PANTHER" id="PTHR42678">
    <property type="entry name" value="AMIDASE"/>
    <property type="match status" value="1"/>
</dbReference>
<dbReference type="SUPFAM" id="SSF75304">
    <property type="entry name" value="Amidase signature (AS) enzymes"/>
    <property type="match status" value="1"/>
</dbReference>
<dbReference type="EMBL" id="AKGD01000003">
    <property type="protein sequence ID" value="EIT68480.1"/>
    <property type="molecule type" value="Genomic_DNA"/>
</dbReference>